<organism evidence="2 3">
    <name type="scientific">Actinoalloteichus hymeniacidonis</name>
    <dbReference type="NCBI Taxonomy" id="340345"/>
    <lineage>
        <taxon>Bacteria</taxon>
        <taxon>Bacillati</taxon>
        <taxon>Actinomycetota</taxon>
        <taxon>Actinomycetes</taxon>
        <taxon>Pseudonocardiales</taxon>
        <taxon>Pseudonocardiaceae</taxon>
        <taxon>Actinoalloteichus</taxon>
    </lineage>
</organism>
<protein>
    <submittedName>
        <fullName evidence="2">Uncharacterized protein</fullName>
    </submittedName>
</protein>
<dbReference type="EMBL" id="CP014859">
    <property type="protein sequence ID" value="AOS64784.1"/>
    <property type="molecule type" value="Genomic_DNA"/>
</dbReference>
<sequence>MDRGDWPVVVTDRCARSCAEALGFADQDSARAWLTEQIRVNGTITDRLPASVVGRRSRSGYFLVIKDEVLLPLAEDRDGAPQWIGTNCVIFPERRRPSAAPLTLSGAGLLDQIELLPHAVERFQQYCGGSTDIDVARRELRARLAPTARAASRAPRWSGTRPAEFYLVAGQDDEYVLPCRTGGGGRPFDATTCIHRSRDLFELAGRRLIARCRVDAVPARRRARLTSGLGVVQARLEWNRPSWAPVRRDARWWVVLAPKLAIPVAWEPENRRRPLVALGVVDRRSMVIRVWEWLRDRLTPNPPTARQEPRKHPGARSAASRARTGGRAGRRTGRAAGKRAGRRRA</sequence>
<proteinExistence type="predicted"/>
<dbReference type="AlphaFoldDB" id="A0AAC9MZT1"/>
<dbReference type="RefSeq" id="WP_069851081.1">
    <property type="nucleotide sequence ID" value="NZ_CP014859.1"/>
</dbReference>
<accession>A0AAC9MZT1</accession>
<gene>
    <name evidence="2" type="ORF">TL08_19965</name>
</gene>
<evidence type="ECO:0000313" key="3">
    <source>
        <dbReference type="Proteomes" id="UP000095210"/>
    </source>
</evidence>
<evidence type="ECO:0000313" key="2">
    <source>
        <dbReference type="EMBL" id="AOS64784.1"/>
    </source>
</evidence>
<feature type="compositionally biased region" description="Basic residues" evidence="1">
    <location>
        <begin position="328"/>
        <end position="345"/>
    </location>
</feature>
<dbReference type="Proteomes" id="UP000095210">
    <property type="component" value="Chromosome"/>
</dbReference>
<evidence type="ECO:0000256" key="1">
    <source>
        <dbReference type="SAM" id="MobiDB-lite"/>
    </source>
</evidence>
<reference evidence="3" key="1">
    <citation type="submission" date="2016-03" db="EMBL/GenBank/DDBJ databases">
        <title>Complete genome sequence of the type strain Actinoalloteichus hymeniacidonis DSM 45092.</title>
        <authorList>
            <person name="Schaffert L."/>
            <person name="Albersmeier A."/>
            <person name="Winkler A."/>
            <person name="Kalinowski J."/>
            <person name="Zotchev S."/>
            <person name="Ruckert C."/>
        </authorList>
    </citation>
    <scope>NUCLEOTIDE SEQUENCE [LARGE SCALE GENOMIC DNA]</scope>
    <source>
        <strain evidence="3">HPA177(T) (DSM 45092(T))</strain>
    </source>
</reference>
<feature type="region of interest" description="Disordered" evidence="1">
    <location>
        <begin position="299"/>
        <end position="345"/>
    </location>
</feature>
<feature type="compositionally biased region" description="Low complexity" evidence="1">
    <location>
        <begin position="315"/>
        <end position="325"/>
    </location>
</feature>
<dbReference type="KEGG" id="ahm:TL08_19965"/>
<name>A0AAC9MZT1_9PSEU</name>
<keyword evidence="3" id="KW-1185">Reference proteome</keyword>